<dbReference type="PANTHER" id="PTHR23099:SF0">
    <property type="entry name" value="GERM CELL NUCLEAR ACIDIC PROTEIN"/>
    <property type="match status" value="1"/>
</dbReference>
<feature type="domain" description="SprT-like" evidence="2">
    <location>
        <begin position="118"/>
        <end position="272"/>
    </location>
</feature>
<proteinExistence type="predicted"/>
<gene>
    <name evidence="4" type="primary">LOC100901215</name>
</gene>
<dbReference type="PANTHER" id="PTHR23099">
    <property type="entry name" value="TRANSCRIPTIONAL REGULATOR"/>
    <property type="match status" value="1"/>
</dbReference>
<protein>
    <submittedName>
        <fullName evidence="4">Acidic repeat-containing protein</fullName>
    </submittedName>
</protein>
<evidence type="ECO:0000313" key="3">
    <source>
        <dbReference type="Proteomes" id="UP000694867"/>
    </source>
</evidence>
<dbReference type="Pfam" id="PF17283">
    <property type="entry name" value="Zn_ribbon_SprT"/>
    <property type="match status" value="1"/>
</dbReference>
<evidence type="ECO:0000256" key="1">
    <source>
        <dbReference type="SAM" id="MobiDB-lite"/>
    </source>
</evidence>
<dbReference type="GO" id="GO:0006974">
    <property type="term" value="P:DNA damage response"/>
    <property type="evidence" value="ECO:0007669"/>
    <property type="project" value="UniProtKB-ARBA"/>
</dbReference>
<dbReference type="GO" id="GO:0005634">
    <property type="term" value="C:nucleus"/>
    <property type="evidence" value="ECO:0007669"/>
    <property type="project" value="TreeGrafter"/>
</dbReference>
<dbReference type="KEGG" id="goe:100901215"/>
<dbReference type="SUPFAM" id="SSF47095">
    <property type="entry name" value="HMG-box"/>
    <property type="match status" value="1"/>
</dbReference>
<feature type="compositionally biased region" description="Basic residues" evidence="1">
    <location>
        <begin position="36"/>
        <end position="45"/>
    </location>
</feature>
<name>A0AAJ6VZ23_9ACAR</name>
<dbReference type="RefSeq" id="XP_003745628.1">
    <property type="nucleotide sequence ID" value="XM_003745580.2"/>
</dbReference>
<sequence length="331" mass="38300">MKKPGVHAIAATEPKHRVVHEGDRSTMPPPSLPVKRTVKAKGAKPKTKDDLEFDELLDKLRCRKDEQVDPENSVCEWERSNSDDRKFLASLDEDAVPLKLCHEDALVYRKGRFNSIKDDLVKKLFDLFHETVFQSRFNSEIPITWNVRMLKTAGCCYYRRHQDGSKRARIELSPKVLDRPSRLRDTLLHEMCHAAGWLIHGYRDGHGTLFKFWAQRALQLLGLTVTTTHSYIIETKYVYRCQGCANEVRRHSKSLDTSRFICSICKGRFELFVNNKRNNQVTPAAERKPSPFSRFVKDEYKSIKTGSPHLKHSEVMSALSERWRTAKNNCV</sequence>
<dbReference type="InterPro" id="IPR006640">
    <property type="entry name" value="SprT-like_domain"/>
</dbReference>
<feature type="compositionally biased region" description="Basic and acidic residues" evidence="1">
    <location>
        <begin position="13"/>
        <end position="24"/>
    </location>
</feature>
<dbReference type="CDD" id="cd00084">
    <property type="entry name" value="HMG-box_SF"/>
    <property type="match status" value="1"/>
</dbReference>
<dbReference type="SMART" id="SM00731">
    <property type="entry name" value="SprT"/>
    <property type="match status" value="1"/>
</dbReference>
<evidence type="ECO:0000313" key="4">
    <source>
        <dbReference type="RefSeq" id="XP_003745628.1"/>
    </source>
</evidence>
<dbReference type="Pfam" id="PF10263">
    <property type="entry name" value="SprT-like"/>
    <property type="match status" value="1"/>
</dbReference>
<evidence type="ECO:0000259" key="2">
    <source>
        <dbReference type="SMART" id="SM00731"/>
    </source>
</evidence>
<keyword evidence="3" id="KW-1185">Reference proteome</keyword>
<organism evidence="3 4">
    <name type="scientific">Galendromus occidentalis</name>
    <name type="common">western predatory mite</name>
    <dbReference type="NCBI Taxonomy" id="34638"/>
    <lineage>
        <taxon>Eukaryota</taxon>
        <taxon>Metazoa</taxon>
        <taxon>Ecdysozoa</taxon>
        <taxon>Arthropoda</taxon>
        <taxon>Chelicerata</taxon>
        <taxon>Arachnida</taxon>
        <taxon>Acari</taxon>
        <taxon>Parasitiformes</taxon>
        <taxon>Mesostigmata</taxon>
        <taxon>Gamasina</taxon>
        <taxon>Phytoseioidea</taxon>
        <taxon>Phytoseiidae</taxon>
        <taxon>Typhlodrominae</taxon>
        <taxon>Galendromus</taxon>
    </lineage>
</organism>
<dbReference type="InterPro" id="IPR036910">
    <property type="entry name" value="HMG_box_dom_sf"/>
</dbReference>
<dbReference type="InterPro" id="IPR035240">
    <property type="entry name" value="SprT_Zn_ribbon"/>
</dbReference>
<feature type="region of interest" description="Disordered" evidence="1">
    <location>
        <begin position="1"/>
        <end position="47"/>
    </location>
</feature>
<dbReference type="GeneID" id="100901215"/>
<dbReference type="Gene3D" id="1.10.30.10">
    <property type="entry name" value="High mobility group box domain"/>
    <property type="match status" value="1"/>
</dbReference>
<accession>A0AAJ6VZ23</accession>
<dbReference type="Proteomes" id="UP000694867">
    <property type="component" value="Unplaced"/>
</dbReference>
<dbReference type="AlphaFoldDB" id="A0AAJ6VZ23"/>
<reference evidence="4" key="1">
    <citation type="submission" date="2025-08" db="UniProtKB">
        <authorList>
            <consortium name="RefSeq"/>
        </authorList>
    </citation>
    <scope>IDENTIFICATION</scope>
</reference>